<protein>
    <submittedName>
        <fullName evidence="2">Uncharacterized protein</fullName>
    </submittedName>
</protein>
<accession>A0AA38LHN3</accession>
<feature type="compositionally biased region" description="Gly residues" evidence="1">
    <location>
        <begin position="16"/>
        <end position="48"/>
    </location>
</feature>
<evidence type="ECO:0000256" key="1">
    <source>
        <dbReference type="SAM" id="MobiDB-lite"/>
    </source>
</evidence>
<dbReference type="Proteomes" id="UP000824469">
    <property type="component" value="Unassembled WGS sequence"/>
</dbReference>
<proteinExistence type="predicted"/>
<gene>
    <name evidence="2" type="ORF">KI387_043917</name>
</gene>
<evidence type="ECO:0000313" key="2">
    <source>
        <dbReference type="EMBL" id="KAH9323976.1"/>
    </source>
</evidence>
<feature type="region of interest" description="Disordered" evidence="1">
    <location>
        <begin position="1"/>
        <end position="65"/>
    </location>
</feature>
<organism evidence="2 3">
    <name type="scientific">Taxus chinensis</name>
    <name type="common">Chinese yew</name>
    <name type="synonym">Taxus wallichiana var. chinensis</name>
    <dbReference type="NCBI Taxonomy" id="29808"/>
    <lineage>
        <taxon>Eukaryota</taxon>
        <taxon>Viridiplantae</taxon>
        <taxon>Streptophyta</taxon>
        <taxon>Embryophyta</taxon>
        <taxon>Tracheophyta</taxon>
        <taxon>Spermatophyta</taxon>
        <taxon>Pinopsida</taxon>
        <taxon>Pinidae</taxon>
        <taxon>Conifers II</taxon>
        <taxon>Cupressales</taxon>
        <taxon>Taxaceae</taxon>
        <taxon>Taxus</taxon>
    </lineage>
</organism>
<sequence>MLGGATSSSLPTTRGGSSGVGARGPSGSGGFGGSSRIGIGGSSGGGNIRGNQGSRSDGQGPQPPL</sequence>
<comment type="caution">
    <text evidence="2">The sequence shown here is derived from an EMBL/GenBank/DDBJ whole genome shotgun (WGS) entry which is preliminary data.</text>
</comment>
<feature type="compositionally biased region" description="Polar residues" evidence="1">
    <location>
        <begin position="1"/>
        <end position="12"/>
    </location>
</feature>
<name>A0AA38LHN3_TAXCH</name>
<keyword evidence="3" id="KW-1185">Reference proteome</keyword>
<dbReference type="EMBL" id="JAHRHJ020000003">
    <property type="protein sequence ID" value="KAH9323976.1"/>
    <property type="molecule type" value="Genomic_DNA"/>
</dbReference>
<reference evidence="2 3" key="1">
    <citation type="journal article" date="2021" name="Nat. Plants">
        <title>The Taxus genome provides insights into paclitaxel biosynthesis.</title>
        <authorList>
            <person name="Xiong X."/>
            <person name="Gou J."/>
            <person name="Liao Q."/>
            <person name="Li Y."/>
            <person name="Zhou Q."/>
            <person name="Bi G."/>
            <person name="Li C."/>
            <person name="Du R."/>
            <person name="Wang X."/>
            <person name="Sun T."/>
            <person name="Guo L."/>
            <person name="Liang H."/>
            <person name="Lu P."/>
            <person name="Wu Y."/>
            <person name="Zhang Z."/>
            <person name="Ro D.K."/>
            <person name="Shang Y."/>
            <person name="Huang S."/>
            <person name="Yan J."/>
        </authorList>
    </citation>
    <scope>NUCLEOTIDE SEQUENCE [LARGE SCALE GENOMIC DNA]</scope>
    <source>
        <strain evidence="2">Ta-2019</strain>
    </source>
</reference>
<evidence type="ECO:0000313" key="3">
    <source>
        <dbReference type="Proteomes" id="UP000824469"/>
    </source>
</evidence>
<dbReference type="AlphaFoldDB" id="A0AA38LHN3"/>